<dbReference type="Pfam" id="PF00589">
    <property type="entry name" value="Phage_integrase"/>
    <property type="match status" value="1"/>
</dbReference>
<evidence type="ECO:0000259" key="2">
    <source>
        <dbReference type="Pfam" id="PF00589"/>
    </source>
</evidence>
<dbReference type="InterPro" id="IPR002104">
    <property type="entry name" value="Integrase_catalytic"/>
</dbReference>
<feature type="domain" description="Tyr recombinase" evidence="2">
    <location>
        <begin position="10"/>
        <end position="152"/>
    </location>
</feature>
<protein>
    <submittedName>
        <fullName evidence="3">Site-specific integrase</fullName>
    </submittedName>
</protein>
<dbReference type="CDD" id="cd00397">
    <property type="entry name" value="DNA_BRE_C"/>
    <property type="match status" value="1"/>
</dbReference>
<organism evidence="3 4">
    <name type="scientific">Phocaeicola dorei</name>
    <dbReference type="NCBI Taxonomy" id="357276"/>
    <lineage>
        <taxon>Bacteria</taxon>
        <taxon>Pseudomonadati</taxon>
        <taxon>Bacteroidota</taxon>
        <taxon>Bacteroidia</taxon>
        <taxon>Bacteroidales</taxon>
        <taxon>Bacteroidaceae</taxon>
        <taxon>Phocaeicola</taxon>
    </lineage>
</organism>
<proteinExistence type="predicted"/>
<dbReference type="Gene3D" id="1.10.443.10">
    <property type="entry name" value="Intergrase catalytic core"/>
    <property type="match status" value="1"/>
</dbReference>
<evidence type="ECO:0000313" key="3">
    <source>
        <dbReference type="EMBL" id="WHX11951.1"/>
    </source>
</evidence>
<keyword evidence="1" id="KW-0233">DNA recombination</keyword>
<dbReference type="InterPro" id="IPR013762">
    <property type="entry name" value="Integrase-like_cat_sf"/>
</dbReference>
<name>A0AA95HPF5_9BACT</name>
<dbReference type="GO" id="GO:0006310">
    <property type="term" value="P:DNA recombination"/>
    <property type="evidence" value="ECO:0007669"/>
    <property type="project" value="UniProtKB-KW"/>
</dbReference>
<dbReference type="GO" id="GO:0003677">
    <property type="term" value="F:DNA binding"/>
    <property type="evidence" value="ECO:0007669"/>
    <property type="project" value="InterPro"/>
</dbReference>
<dbReference type="InterPro" id="IPR011010">
    <property type="entry name" value="DNA_brk_join_enz"/>
</dbReference>
<evidence type="ECO:0000313" key="4">
    <source>
        <dbReference type="Proteomes" id="UP001177934"/>
    </source>
</evidence>
<sequence>MKETNKHFLLACQMEYYTFIRPDELSNIRLGDIKIKEQKVFVSSTISKNRRDGMVGLNDSLVKLMIELDIFRNSSDYYLFGKDFKPSIQKADSRIFREYFNKVRAFLRYPKNYQFYSLKDSGIRDLANAEGIVIARDQARHADISTTNKYLKGDNMTVHEETKHFEGNL</sequence>
<dbReference type="EMBL" id="CP126056">
    <property type="protein sequence ID" value="WHX11951.1"/>
    <property type="molecule type" value="Genomic_DNA"/>
</dbReference>
<dbReference type="GO" id="GO:0015074">
    <property type="term" value="P:DNA integration"/>
    <property type="evidence" value="ECO:0007669"/>
    <property type="project" value="InterPro"/>
</dbReference>
<dbReference type="AlphaFoldDB" id="A0AA95HPF5"/>
<dbReference type="SUPFAM" id="SSF56349">
    <property type="entry name" value="DNA breaking-rejoining enzymes"/>
    <property type="match status" value="1"/>
</dbReference>
<accession>A0AA95HPF5</accession>
<gene>
    <name evidence="3" type="ORF">QNN11_21610</name>
</gene>
<evidence type="ECO:0000256" key="1">
    <source>
        <dbReference type="ARBA" id="ARBA00023172"/>
    </source>
</evidence>
<reference evidence="3" key="1">
    <citation type="journal article" date="2023" name="Nat. Commun.">
        <title>Identification of a novel Human Milk Oligosaccharides utilization cluster in the infant gut commensal Bacteroides dorei.</title>
        <authorList>
            <person name="Kijner S."/>
            <person name="Ennis D."/>
            <person name="Shmorak S."/>
            <person name="Florentin A."/>
            <person name="Yassour M."/>
        </authorList>
    </citation>
    <scope>NUCLEOTIDE SEQUENCE</scope>
    <source>
        <strain evidence="3">2</strain>
    </source>
</reference>
<dbReference type="Proteomes" id="UP001177934">
    <property type="component" value="Chromosome"/>
</dbReference>